<comment type="caution">
    <text evidence="1">The sequence shown here is derived from an EMBL/GenBank/DDBJ whole genome shotgun (WGS) entry which is preliminary data.</text>
</comment>
<keyword evidence="2" id="KW-1185">Reference proteome</keyword>
<dbReference type="RefSeq" id="WP_169799345.1">
    <property type="nucleotide sequence ID" value="NZ_JARTHD010000004.1"/>
</dbReference>
<dbReference type="Proteomes" id="UP000031982">
    <property type="component" value="Unassembled WGS sequence"/>
</dbReference>
<proteinExistence type="predicted"/>
<dbReference type="EMBL" id="JXLP01000002">
    <property type="protein sequence ID" value="KIL79797.1"/>
    <property type="molecule type" value="Genomic_DNA"/>
</dbReference>
<accession>A0ABR5AYJ4</accession>
<dbReference type="Gene3D" id="3.30.1330.30">
    <property type="match status" value="1"/>
</dbReference>
<dbReference type="Pfam" id="PF07997">
    <property type="entry name" value="DUF1694"/>
    <property type="match status" value="1"/>
</dbReference>
<dbReference type="SUPFAM" id="SSF160515">
    <property type="entry name" value="YueI-like"/>
    <property type="match status" value="1"/>
</dbReference>
<name>A0ABR5AYJ4_BACBA</name>
<sequence>MKKYLGTERGRIEGALTAKQIYKRQGKEEVEKWVSLIREGEMRLNSDLDYLYLVPYIQLAIQYKIPYVVVESNDSETNIGLVIAHSSAIDKDGIWLKDEERMEKDSPLLTLKRQIKQIFTLEGEQP</sequence>
<evidence type="ECO:0000313" key="2">
    <source>
        <dbReference type="Proteomes" id="UP000031982"/>
    </source>
</evidence>
<evidence type="ECO:0000313" key="1">
    <source>
        <dbReference type="EMBL" id="KIL79797.1"/>
    </source>
</evidence>
<dbReference type="InterPro" id="IPR012543">
    <property type="entry name" value="DUF1694"/>
</dbReference>
<organism evidence="1 2">
    <name type="scientific">Bacillus badius</name>
    <dbReference type="NCBI Taxonomy" id="1455"/>
    <lineage>
        <taxon>Bacteria</taxon>
        <taxon>Bacillati</taxon>
        <taxon>Bacillota</taxon>
        <taxon>Bacilli</taxon>
        <taxon>Bacillales</taxon>
        <taxon>Bacillaceae</taxon>
        <taxon>Pseudobacillus</taxon>
    </lineage>
</organism>
<protein>
    <submittedName>
        <fullName evidence="1">Uncharacterized protein</fullName>
    </submittedName>
</protein>
<dbReference type="InterPro" id="IPR029064">
    <property type="entry name" value="Ribosomal_eL30-like_sf"/>
</dbReference>
<gene>
    <name evidence="1" type="ORF">SD77_2251</name>
</gene>
<reference evidence="1 2" key="1">
    <citation type="submission" date="2015-01" db="EMBL/GenBank/DDBJ databases">
        <title>Genome Assembly of Bacillus badius MTCC 1458.</title>
        <authorList>
            <person name="Verma A."/>
            <person name="Khatri I."/>
            <person name="Mual P."/>
            <person name="Subramanian S."/>
            <person name="Krishnamurthi S."/>
        </authorList>
    </citation>
    <scope>NUCLEOTIDE SEQUENCE [LARGE SCALE GENOMIC DNA]</scope>
    <source>
        <strain evidence="1 2">MTCC 1458</strain>
    </source>
</reference>